<dbReference type="EMBL" id="LNXX01000005">
    <property type="protein sequence ID" value="KTC93486.1"/>
    <property type="molecule type" value="Genomic_DNA"/>
</dbReference>
<evidence type="ECO:0000313" key="5">
    <source>
        <dbReference type="Proteomes" id="UP000255316"/>
    </source>
</evidence>
<dbReference type="RefSeq" id="WP_058463753.1">
    <property type="nucleotide sequence ID" value="NZ_CAAAHQ010000056.1"/>
</dbReference>
<evidence type="ECO:0000313" key="4">
    <source>
        <dbReference type="Proteomes" id="UP000054854"/>
    </source>
</evidence>
<feature type="transmembrane region" description="Helical" evidence="1">
    <location>
        <begin position="20"/>
        <end position="39"/>
    </location>
</feature>
<feature type="transmembrane region" description="Helical" evidence="1">
    <location>
        <begin position="209"/>
        <end position="230"/>
    </location>
</feature>
<feature type="transmembrane region" description="Helical" evidence="1">
    <location>
        <begin position="88"/>
        <end position="109"/>
    </location>
</feature>
<dbReference type="STRING" id="28085.Lcin_0524"/>
<dbReference type="Proteomes" id="UP000255316">
    <property type="component" value="Unassembled WGS sequence"/>
</dbReference>
<feature type="transmembrane region" description="Helical" evidence="1">
    <location>
        <begin position="292"/>
        <end position="310"/>
    </location>
</feature>
<feature type="transmembrane region" description="Helical" evidence="1">
    <location>
        <begin position="116"/>
        <end position="133"/>
    </location>
</feature>
<name>A0A378INX3_9GAMM</name>
<keyword evidence="1 3" id="KW-0812">Transmembrane</keyword>
<keyword evidence="4" id="KW-1185">Reference proteome</keyword>
<organism evidence="3 5">
    <name type="scientific">Legionella cincinnatiensis</name>
    <dbReference type="NCBI Taxonomy" id="28085"/>
    <lineage>
        <taxon>Bacteria</taxon>
        <taxon>Pseudomonadati</taxon>
        <taxon>Pseudomonadota</taxon>
        <taxon>Gammaproteobacteria</taxon>
        <taxon>Legionellales</taxon>
        <taxon>Legionellaceae</taxon>
        <taxon>Legionella</taxon>
    </lineage>
</organism>
<dbReference type="Proteomes" id="UP000054854">
    <property type="component" value="Unassembled WGS sequence"/>
</dbReference>
<reference evidence="3 5" key="2">
    <citation type="submission" date="2018-06" db="EMBL/GenBank/DDBJ databases">
        <authorList>
            <consortium name="Pathogen Informatics"/>
            <person name="Doyle S."/>
        </authorList>
    </citation>
    <scope>NUCLEOTIDE SEQUENCE [LARGE SCALE GENOMIC DNA]</scope>
    <source>
        <strain evidence="3 5">NCTC12438</strain>
    </source>
</reference>
<gene>
    <name evidence="2" type="ORF">Lcin_0524</name>
    <name evidence="3" type="ORF">NCTC12438_03145</name>
</gene>
<evidence type="ECO:0000256" key="1">
    <source>
        <dbReference type="SAM" id="Phobius"/>
    </source>
</evidence>
<keyword evidence="1" id="KW-0472">Membrane</keyword>
<keyword evidence="1" id="KW-1133">Transmembrane helix</keyword>
<sequence length="929" mass="105799">MLKKNLILWIRQKKLINILFNWGLQGLLFITVICVFVPFSPKMPGEGLDPSWMMGLNQAVAQGLAFGRNMIFTYGPFSFLYTNLYHPLTVHFMILCSIYLSIMYGGILFSLTRNKPWYLIIIFLITFLLSTTLSKDTLFYSYPLLVAVYCFNSVNSAERIGIDYKISPFILALLFFPFGLLFLIKSSFLILWLPIVAFIFILFATDKKWLQAVTITVTVIFSIIFFWLVSKQSSLDLYFYFKSGIAIISGYTEAMSISGNIWNIFYYLFAAFILLGAIFYEKGIFSSKLKFLIFLSFFFYLFVAFKGGFVRHDGHALISASTILIATQLFSLIVSSRQAALASLVSFLACLYISSDYNKPQYIINNMKSVYFLAWNGLKNNFLNDAQLENEYNKTLDRMRDKVKFPNFEGTTDIYSYNQSYLLASRNNWNPRPILQSYSAYTPLLMQINKMHLLNKKSPDNIIFKLETIDDRMPSFEDAPSWPVFLSNYQPSILKNDFLYLHRKSLLSETPRMENIKKDEYSLGERIYIPKETSPIFAEIHIKQKLFGKLMNILYKPKPLQITLYLNNGAIKTYRIISEMAKSEFLISPLVENTVEFSLLYGGTDYLSNKKVESFSIISMGGKQQWDNKFNVTFKRMPDFTKIDISKLQKFDTIEKFTSHKVSFANHCEGYIDAINEGPATASFIADKLLSVRGWLVKATQPQAQLPESVLLVLTDNKGKNTFIRTKPTQRPDVGAYFKNPIFDSSGYTATADVSGVRGDYKLGLAYIEDNSIKICPQFKISGTFNSNSSNKSIDKISYENVSVAKQCIGFIDMINEMPVSTSFIATQSLSVRGWLAKSVEPKAELPEAVLLVLTDSKGRKNFIETKPAKRPDVGVHFKNPILESAGYRAKADVSNLDGGYTLQLAYREGKSIKICPQFKIAGVFKNQA</sequence>
<reference evidence="2 4" key="1">
    <citation type="submission" date="2015-11" db="EMBL/GenBank/DDBJ databases">
        <title>Genomic analysis of 38 Legionella species identifies large and diverse effector repertoires.</title>
        <authorList>
            <person name="Burstein D."/>
            <person name="Amaro F."/>
            <person name="Zusman T."/>
            <person name="Lifshitz Z."/>
            <person name="Cohen O."/>
            <person name="Gilbert J.A."/>
            <person name="Pupko T."/>
            <person name="Shuman H.A."/>
            <person name="Segal G."/>
        </authorList>
    </citation>
    <scope>NUCLEOTIDE SEQUENCE [LARGE SCALE GENOMIC DNA]</scope>
    <source>
        <strain evidence="2 4">CDC#72-OH-14</strain>
    </source>
</reference>
<dbReference type="AlphaFoldDB" id="A0A378INX3"/>
<evidence type="ECO:0000313" key="2">
    <source>
        <dbReference type="EMBL" id="KTC93486.1"/>
    </source>
</evidence>
<accession>A0A378INX3</accession>
<feature type="transmembrane region" description="Helical" evidence="1">
    <location>
        <begin position="264"/>
        <end position="280"/>
    </location>
</feature>
<feature type="transmembrane region" description="Helical" evidence="1">
    <location>
        <begin position="170"/>
        <end position="203"/>
    </location>
</feature>
<proteinExistence type="predicted"/>
<protein>
    <submittedName>
        <fullName evidence="3">Transmembrane protein</fullName>
    </submittedName>
</protein>
<dbReference type="EMBL" id="UGNX01000001">
    <property type="protein sequence ID" value="STX36512.1"/>
    <property type="molecule type" value="Genomic_DNA"/>
</dbReference>
<evidence type="ECO:0000313" key="3">
    <source>
        <dbReference type="EMBL" id="STX36512.1"/>
    </source>
</evidence>
<dbReference type="OrthoDB" id="176190at2"/>
<feature type="transmembrane region" description="Helical" evidence="1">
    <location>
        <begin position="316"/>
        <end position="334"/>
    </location>
</feature>